<protein>
    <recommendedName>
        <fullName evidence="4 5">Large ribosomal subunit protein bL32</fullName>
    </recommendedName>
</protein>
<evidence type="ECO:0000256" key="1">
    <source>
        <dbReference type="ARBA" id="ARBA00008560"/>
    </source>
</evidence>
<dbReference type="Pfam" id="PF01783">
    <property type="entry name" value="Ribosomal_L32p"/>
    <property type="match status" value="1"/>
</dbReference>
<comment type="similarity">
    <text evidence="1 5">Belongs to the bacterial ribosomal protein bL32 family.</text>
</comment>
<dbReference type="NCBIfam" id="TIGR01031">
    <property type="entry name" value="rpmF_bact"/>
    <property type="match status" value="1"/>
</dbReference>
<evidence type="ECO:0000256" key="5">
    <source>
        <dbReference type="HAMAP-Rule" id="MF_00340"/>
    </source>
</evidence>
<dbReference type="PANTHER" id="PTHR35534:SF1">
    <property type="entry name" value="LARGE RIBOSOMAL SUBUNIT PROTEIN BL32"/>
    <property type="match status" value="1"/>
</dbReference>
<dbReference type="AlphaFoldDB" id="A0A1F5KFW2"/>
<dbReference type="InterPro" id="IPR011332">
    <property type="entry name" value="Ribosomal_zn-bd"/>
</dbReference>
<evidence type="ECO:0000256" key="3">
    <source>
        <dbReference type="ARBA" id="ARBA00023274"/>
    </source>
</evidence>
<keyword evidence="2 5" id="KW-0689">Ribosomal protein</keyword>
<name>A0A1F5KFW2_9BACT</name>
<dbReference type="GO" id="GO:0006412">
    <property type="term" value="P:translation"/>
    <property type="evidence" value="ECO:0007669"/>
    <property type="project" value="UniProtKB-UniRule"/>
</dbReference>
<dbReference type="Proteomes" id="UP000177328">
    <property type="component" value="Unassembled WGS sequence"/>
</dbReference>
<organism evidence="6 7">
    <name type="scientific">Candidatus Daviesbacteria bacterium RIFCSPHIGHO2_02_FULL_43_12</name>
    <dbReference type="NCBI Taxonomy" id="1797776"/>
    <lineage>
        <taxon>Bacteria</taxon>
        <taxon>Candidatus Daviesiibacteriota</taxon>
    </lineage>
</organism>
<proteinExistence type="inferred from homology"/>
<sequence>MPQEPKKRHSKAAKRVRRASIKLTSLKLIACAKCGDKTPSHMVCRSCGFYSGALVQKAKTAIKVTKA</sequence>
<evidence type="ECO:0000256" key="4">
    <source>
        <dbReference type="ARBA" id="ARBA00035178"/>
    </source>
</evidence>
<gene>
    <name evidence="5" type="primary">rpmF</name>
    <name evidence="6" type="ORF">A3D25_03305</name>
</gene>
<accession>A0A1F5KFW2</accession>
<evidence type="ECO:0000256" key="2">
    <source>
        <dbReference type="ARBA" id="ARBA00022980"/>
    </source>
</evidence>
<keyword evidence="3 5" id="KW-0687">Ribonucleoprotein</keyword>
<dbReference type="InterPro" id="IPR002677">
    <property type="entry name" value="Ribosomal_bL32"/>
</dbReference>
<dbReference type="PANTHER" id="PTHR35534">
    <property type="entry name" value="50S RIBOSOMAL PROTEIN L32"/>
    <property type="match status" value="1"/>
</dbReference>
<evidence type="ECO:0000313" key="7">
    <source>
        <dbReference type="Proteomes" id="UP000177328"/>
    </source>
</evidence>
<dbReference type="GO" id="GO:0003735">
    <property type="term" value="F:structural constituent of ribosome"/>
    <property type="evidence" value="ECO:0007669"/>
    <property type="project" value="InterPro"/>
</dbReference>
<dbReference type="InterPro" id="IPR044957">
    <property type="entry name" value="Ribosomal_bL32_bact"/>
</dbReference>
<evidence type="ECO:0000313" key="6">
    <source>
        <dbReference type="EMBL" id="OGE39729.1"/>
    </source>
</evidence>
<reference evidence="6 7" key="1">
    <citation type="journal article" date="2016" name="Nat. Commun.">
        <title>Thousands of microbial genomes shed light on interconnected biogeochemical processes in an aquifer system.</title>
        <authorList>
            <person name="Anantharaman K."/>
            <person name="Brown C.T."/>
            <person name="Hug L.A."/>
            <person name="Sharon I."/>
            <person name="Castelle C.J."/>
            <person name="Probst A.J."/>
            <person name="Thomas B.C."/>
            <person name="Singh A."/>
            <person name="Wilkins M.J."/>
            <person name="Karaoz U."/>
            <person name="Brodie E.L."/>
            <person name="Williams K.H."/>
            <person name="Hubbard S.S."/>
            <person name="Banfield J.F."/>
        </authorList>
    </citation>
    <scope>NUCLEOTIDE SEQUENCE [LARGE SCALE GENOMIC DNA]</scope>
</reference>
<comment type="caution">
    <text evidence="6">The sequence shown here is derived from an EMBL/GenBank/DDBJ whole genome shotgun (WGS) entry which is preliminary data.</text>
</comment>
<dbReference type="GO" id="GO:0015934">
    <property type="term" value="C:large ribosomal subunit"/>
    <property type="evidence" value="ECO:0007669"/>
    <property type="project" value="InterPro"/>
</dbReference>
<dbReference type="SUPFAM" id="SSF57829">
    <property type="entry name" value="Zn-binding ribosomal proteins"/>
    <property type="match status" value="1"/>
</dbReference>
<dbReference type="EMBL" id="MFDD01000015">
    <property type="protein sequence ID" value="OGE39729.1"/>
    <property type="molecule type" value="Genomic_DNA"/>
</dbReference>
<dbReference type="HAMAP" id="MF_00340">
    <property type="entry name" value="Ribosomal_bL32"/>
    <property type="match status" value="1"/>
</dbReference>